<evidence type="ECO:0000256" key="5">
    <source>
        <dbReference type="ARBA" id="ARBA00023136"/>
    </source>
</evidence>
<keyword evidence="3 7" id="KW-0812">Transmembrane</keyword>
<dbReference type="NCBIfam" id="TIGR04407">
    <property type="entry name" value="LptF_YjgP"/>
    <property type="match status" value="1"/>
</dbReference>
<dbReference type="Proteomes" id="UP001239909">
    <property type="component" value="Unassembled WGS sequence"/>
</dbReference>
<name>A0ABQ6LPL4_9RHOB</name>
<dbReference type="PANTHER" id="PTHR33529">
    <property type="entry name" value="SLR0882 PROTEIN-RELATED"/>
    <property type="match status" value="1"/>
</dbReference>
<comment type="caution">
    <text evidence="8">The sequence shown here is derived from an EMBL/GenBank/DDBJ whole genome shotgun (WGS) entry which is preliminary data.</text>
</comment>
<evidence type="ECO:0000256" key="4">
    <source>
        <dbReference type="ARBA" id="ARBA00022989"/>
    </source>
</evidence>
<dbReference type="Pfam" id="PF03739">
    <property type="entry name" value="LptF_LptG"/>
    <property type="match status" value="1"/>
</dbReference>
<evidence type="ECO:0000313" key="9">
    <source>
        <dbReference type="Proteomes" id="UP001239909"/>
    </source>
</evidence>
<dbReference type="InterPro" id="IPR030922">
    <property type="entry name" value="LptF"/>
</dbReference>
<evidence type="ECO:0000256" key="7">
    <source>
        <dbReference type="SAM" id="Phobius"/>
    </source>
</evidence>
<reference evidence="8 9" key="1">
    <citation type="submission" date="2023-04" db="EMBL/GenBank/DDBJ databases">
        <title>Marinoamorphus aggregata gen. nov., sp. Nov., isolate from tissue of brittle star Ophioplocus japonicus.</title>
        <authorList>
            <person name="Kawano K."/>
            <person name="Sawayama S."/>
            <person name="Nakagawa S."/>
        </authorList>
    </citation>
    <scope>NUCLEOTIDE SEQUENCE [LARGE SCALE GENOMIC DNA]</scope>
    <source>
        <strain evidence="8 9">NKW23</strain>
    </source>
</reference>
<dbReference type="PANTHER" id="PTHR33529:SF6">
    <property type="entry name" value="YJGP_YJGQ FAMILY PERMEASE"/>
    <property type="match status" value="1"/>
</dbReference>
<accession>A0ABQ6LPL4</accession>
<gene>
    <name evidence="8" type="primary">lptF</name>
    <name evidence="8" type="ORF">LNKW23_15130</name>
</gene>
<evidence type="ECO:0000256" key="1">
    <source>
        <dbReference type="ARBA" id="ARBA00004651"/>
    </source>
</evidence>
<feature type="transmembrane region" description="Helical" evidence="7">
    <location>
        <begin position="306"/>
        <end position="324"/>
    </location>
</feature>
<dbReference type="RefSeq" id="WP_285671072.1">
    <property type="nucleotide sequence ID" value="NZ_BSYI01000009.1"/>
</dbReference>
<evidence type="ECO:0000256" key="3">
    <source>
        <dbReference type="ARBA" id="ARBA00022692"/>
    </source>
</evidence>
<evidence type="ECO:0000313" key="8">
    <source>
        <dbReference type="EMBL" id="GMG82300.1"/>
    </source>
</evidence>
<protein>
    <submittedName>
        <fullName evidence="8">LPS export ABC transporter permease LptF</fullName>
    </submittedName>
</protein>
<keyword evidence="5 7" id="KW-0472">Membrane</keyword>
<feature type="transmembrane region" description="Helical" evidence="7">
    <location>
        <begin position="49"/>
        <end position="77"/>
    </location>
</feature>
<feature type="transmembrane region" description="Helical" evidence="7">
    <location>
        <begin position="336"/>
        <end position="356"/>
    </location>
</feature>
<sequence>MTVLDRYFLRVIAGPFLFFVLVFTGVIWLSQSLRVIDTVVNNGQSARVFLEFTALLLPTVFAIVLPVAGFAAVLYAVNRLFSDSEIVVVFAAGLSGVSLLRPVAIFGTLVLLALMATTLYLMPTTKRIMQERITEVRGDVAAAFLREGAFVSPVFKVTIYLRTMGRPGELLGVFVHDERDPDQIVTYTAERAVLVNDGNSPKIVMFDGLAQSKAARPDAPISVLRFERLSYDLGQLNSEQGPRQRKPSEFYLPELLGAGEGETGPYSLGEYRAEAHEALSGPLYALALPFLGAALIVSLGFRRQGFAGRIVLAAVAALGLRLLGLAAKSATNAEAALWPLMYVPPVLGIAVAVYMMSGRGMMPRRPSAPGGAAPEDADDGPPDTRGGAAR</sequence>
<organism evidence="8 9">
    <name type="scientific">Paralimibaculum aggregatum</name>
    <dbReference type="NCBI Taxonomy" id="3036245"/>
    <lineage>
        <taxon>Bacteria</taxon>
        <taxon>Pseudomonadati</taxon>
        <taxon>Pseudomonadota</taxon>
        <taxon>Alphaproteobacteria</taxon>
        <taxon>Rhodobacterales</taxon>
        <taxon>Paracoccaceae</taxon>
        <taxon>Paralimibaculum</taxon>
    </lineage>
</organism>
<feature type="compositionally biased region" description="Low complexity" evidence="6">
    <location>
        <begin position="364"/>
        <end position="374"/>
    </location>
</feature>
<evidence type="ECO:0000256" key="6">
    <source>
        <dbReference type="SAM" id="MobiDB-lite"/>
    </source>
</evidence>
<keyword evidence="2" id="KW-1003">Cell membrane</keyword>
<dbReference type="InterPro" id="IPR005495">
    <property type="entry name" value="LptG/LptF_permease"/>
</dbReference>
<evidence type="ECO:0000256" key="2">
    <source>
        <dbReference type="ARBA" id="ARBA00022475"/>
    </source>
</evidence>
<feature type="transmembrane region" description="Helical" evidence="7">
    <location>
        <begin position="89"/>
        <end position="122"/>
    </location>
</feature>
<feature type="transmembrane region" description="Helical" evidence="7">
    <location>
        <begin position="281"/>
        <end position="299"/>
    </location>
</feature>
<proteinExistence type="predicted"/>
<comment type="subcellular location">
    <subcellularLocation>
        <location evidence="1">Cell membrane</location>
        <topology evidence="1">Multi-pass membrane protein</topology>
    </subcellularLocation>
</comment>
<keyword evidence="4 7" id="KW-1133">Transmembrane helix</keyword>
<feature type="transmembrane region" description="Helical" evidence="7">
    <location>
        <begin position="7"/>
        <end position="29"/>
    </location>
</feature>
<keyword evidence="9" id="KW-1185">Reference proteome</keyword>
<feature type="region of interest" description="Disordered" evidence="6">
    <location>
        <begin position="364"/>
        <end position="390"/>
    </location>
</feature>
<dbReference type="EMBL" id="BSYI01000009">
    <property type="protein sequence ID" value="GMG82300.1"/>
    <property type="molecule type" value="Genomic_DNA"/>
</dbReference>